<accession>A0A075AHE4</accession>
<feature type="domain" description="Biotin-protein ligase N-terminal" evidence="2">
    <location>
        <begin position="55"/>
        <end position="119"/>
    </location>
</feature>
<keyword evidence="4" id="KW-1185">Reference proteome</keyword>
<feature type="chain" id="PRO_5001704630" description="Biotin-protein ligase N-terminal domain-containing protein" evidence="1">
    <location>
        <begin position="18"/>
        <end position="134"/>
    </location>
</feature>
<dbReference type="Pfam" id="PF09825">
    <property type="entry name" value="BPL_N"/>
    <property type="match status" value="1"/>
</dbReference>
<dbReference type="STRING" id="6198.A0A075AHE4"/>
<sequence length="134" mass="15181">MLLDLTILGLFITRTRVAEPLQWNGRMKHSKFRRRLAILMADPHFSVRGGIGQSENSNDPAIIACRLGRGWGILSGVHFEYDPKLLYEDDPTVHVKRVCDELWAGNECRIELVRQLVGNLLNPDSNLVSDLPCE</sequence>
<gene>
    <name evidence="3" type="ORF">T265_03651</name>
</gene>
<dbReference type="CTD" id="20317838"/>
<dbReference type="EMBL" id="KL596672">
    <property type="protein sequence ID" value="KER29739.1"/>
    <property type="molecule type" value="Genomic_DNA"/>
</dbReference>
<dbReference type="GeneID" id="20317838"/>
<dbReference type="AlphaFoldDB" id="A0A075AHE4"/>
<evidence type="ECO:0000256" key="1">
    <source>
        <dbReference type="SAM" id="SignalP"/>
    </source>
</evidence>
<dbReference type="Proteomes" id="UP000054324">
    <property type="component" value="Unassembled WGS sequence"/>
</dbReference>
<dbReference type="RefSeq" id="XP_009166457.1">
    <property type="nucleotide sequence ID" value="XM_009168193.1"/>
</dbReference>
<organism evidence="3 4">
    <name type="scientific">Opisthorchis viverrini</name>
    <name type="common">Southeast Asian liver fluke</name>
    <dbReference type="NCBI Taxonomy" id="6198"/>
    <lineage>
        <taxon>Eukaryota</taxon>
        <taxon>Metazoa</taxon>
        <taxon>Spiralia</taxon>
        <taxon>Lophotrochozoa</taxon>
        <taxon>Platyhelminthes</taxon>
        <taxon>Trematoda</taxon>
        <taxon>Digenea</taxon>
        <taxon>Opisthorchiida</taxon>
        <taxon>Opisthorchiata</taxon>
        <taxon>Opisthorchiidae</taxon>
        <taxon>Opisthorchis</taxon>
    </lineage>
</organism>
<evidence type="ECO:0000259" key="2">
    <source>
        <dbReference type="Pfam" id="PF09825"/>
    </source>
</evidence>
<reference evidence="3 4" key="1">
    <citation type="submission" date="2013-11" db="EMBL/GenBank/DDBJ databases">
        <title>Opisthorchis viverrini - life in the bile duct.</title>
        <authorList>
            <person name="Young N.D."/>
            <person name="Nagarajan N."/>
            <person name="Lin S.J."/>
            <person name="Korhonen P.K."/>
            <person name="Jex A.R."/>
            <person name="Hall R.S."/>
            <person name="Safavi-Hemami H."/>
            <person name="Kaewkong W."/>
            <person name="Bertrand D."/>
            <person name="Gao S."/>
            <person name="Seet Q."/>
            <person name="Wongkham S."/>
            <person name="Teh B.T."/>
            <person name="Wongkham C."/>
            <person name="Intapan P.M."/>
            <person name="Maleewong W."/>
            <person name="Yang X."/>
            <person name="Hu M."/>
            <person name="Wang Z."/>
            <person name="Hofmann A."/>
            <person name="Sternberg P.W."/>
            <person name="Tan P."/>
            <person name="Wang J."/>
            <person name="Gasser R.B."/>
        </authorList>
    </citation>
    <scope>NUCLEOTIDE SEQUENCE [LARGE SCALE GENOMIC DNA]</scope>
</reference>
<evidence type="ECO:0000313" key="3">
    <source>
        <dbReference type="EMBL" id="KER29739.1"/>
    </source>
</evidence>
<name>A0A075AHE4_OPIVI</name>
<proteinExistence type="predicted"/>
<keyword evidence="1" id="KW-0732">Signal</keyword>
<protein>
    <recommendedName>
        <fullName evidence="2">Biotin-protein ligase N-terminal domain-containing protein</fullName>
    </recommendedName>
</protein>
<dbReference type="OrthoDB" id="10250105at2759"/>
<dbReference type="KEGG" id="ovi:T265_03651"/>
<dbReference type="InterPro" id="IPR019197">
    <property type="entry name" value="Biotin-prot_ligase_N"/>
</dbReference>
<evidence type="ECO:0000313" key="4">
    <source>
        <dbReference type="Proteomes" id="UP000054324"/>
    </source>
</evidence>
<feature type="signal peptide" evidence="1">
    <location>
        <begin position="1"/>
        <end position="17"/>
    </location>
</feature>